<dbReference type="RefSeq" id="WP_006695655.1">
    <property type="nucleotide sequence ID" value="NZ_JH376857.1"/>
</dbReference>
<evidence type="ECO:0000313" key="4">
    <source>
        <dbReference type="EMBL" id="EHG25554.1"/>
    </source>
</evidence>
<feature type="domain" description="Enoyl reductase (ER)" evidence="3">
    <location>
        <begin position="11"/>
        <end position="316"/>
    </location>
</feature>
<evidence type="ECO:0000256" key="1">
    <source>
        <dbReference type="ARBA" id="ARBA00022857"/>
    </source>
</evidence>
<dbReference type="InterPro" id="IPR020843">
    <property type="entry name" value="ER"/>
</dbReference>
<dbReference type="Proteomes" id="UP000003175">
    <property type="component" value="Unassembled WGS sequence"/>
</dbReference>
<keyword evidence="5" id="KW-1185">Reference proteome</keyword>
<sequence>MMKAVVVYKPGGPEQLVYTDVPRPALKAGWSLVRVRAFGVNHSEIFTRQGLSPSVSFPRILGIECVGTVEETMDAVRLPAGQRVVSLMGEMGRAFDGGYAEYVLLPNEQIYPVQSELPWEILAAIPETYYTAFGSLKNLRIEDGYAVLVRGGASGVGIAFLRLMRAQFPHMYIVGSTRREEQRTRMLAAGYSDVVIEEDGILRTDERYDCILELVGPAVMKDSMKHLVRGGILCNTGLLGGKWDLEGFEPIGDLAEDAYLTSFYSGNVREEHLSELFAYIRQYKVPVRPERVFTLSDTAEAHRWLEGRDGFGKAVVLV</sequence>
<dbReference type="Pfam" id="PF08240">
    <property type="entry name" value="ADH_N"/>
    <property type="match status" value="1"/>
</dbReference>
<proteinExistence type="predicted"/>
<comment type="caution">
    <text evidence="4">The sequence shown here is derived from an EMBL/GenBank/DDBJ whole genome shotgun (WGS) entry which is preliminary data.</text>
</comment>
<dbReference type="InterPro" id="IPR013154">
    <property type="entry name" value="ADH-like_N"/>
</dbReference>
<keyword evidence="2" id="KW-0560">Oxidoreductase</keyword>
<evidence type="ECO:0000259" key="3">
    <source>
        <dbReference type="SMART" id="SM00829"/>
    </source>
</evidence>
<dbReference type="Gene3D" id="3.90.180.10">
    <property type="entry name" value="Medium-chain alcohol dehydrogenases, catalytic domain"/>
    <property type="match status" value="1"/>
</dbReference>
<dbReference type="PANTHER" id="PTHR48106">
    <property type="entry name" value="QUINONE OXIDOREDUCTASE PIG3-RELATED"/>
    <property type="match status" value="1"/>
</dbReference>
<keyword evidence="1" id="KW-0521">NADP</keyword>
<name>A0ABN0DRA4_9FIRM</name>
<reference evidence="4 5" key="1">
    <citation type="submission" date="2011-08" db="EMBL/GenBank/DDBJ databases">
        <title>The Genome Sequence of Selenomonas noxia F0398.</title>
        <authorList>
            <consortium name="The Broad Institute Genome Sequencing Platform"/>
            <person name="Earl A."/>
            <person name="Ward D."/>
            <person name="Feldgarden M."/>
            <person name="Gevers D."/>
            <person name="Izard J."/>
            <person name="Ganesan A."/>
            <person name="Blanton J.M."/>
            <person name="Baranova O.V."/>
            <person name="Tanner A.C."/>
            <person name="Dewhirst F.E."/>
            <person name="Young S.K."/>
            <person name="Zeng Q."/>
            <person name="Gargeya S."/>
            <person name="Fitzgerald M."/>
            <person name="Haas B."/>
            <person name="Abouelleil A."/>
            <person name="Alvarado L."/>
            <person name="Arachchi H.M."/>
            <person name="Berlin A."/>
            <person name="Brown A."/>
            <person name="Chapman S.B."/>
            <person name="Chen Z."/>
            <person name="Dunbar C."/>
            <person name="Freedman E."/>
            <person name="Gearin G."/>
            <person name="Gellesch M."/>
            <person name="Goldberg J."/>
            <person name="Griggs A."/>
            <person name="Gujja S."/>
            <person name="Heiman D."/>
            <person name="Howarth C."/>
            <person name="Larson L."/>
            <person name="Lui A."/>
            <person name="MacDonald P.J.P."/>
            <person name="Montmayeur A."/>
            <person name="Murphy C."/>
            <person name="Neiman D."/>
            <person name="Pearson M."/>
            <person name="Priest M."/>
            <person name="Roberts A."/>
            <person name="Saif S."/>
            <person name="Shea T."/>
            <person name="Shenoy N."/>
            <person name="Sisk P."/>
            <person name="Stolte C."/>
            <person name="Sykes S."/>
            <person name="Wortman J."/>
            <person name="Nusbaum C."/>
            <person name="Birren B."/>
        </authorList>
    </citation>
    <scope>NUCLEOTIDE SEQUENCE [LARGE SCALE GENOMIC DNA]</scope>
    <source>
        <strain evidence="4 5">F0398</strain>
    </source>
</reference>
<dbReference type="Pfam" id="PF13602">
    <property type="entry name" value="ADH_zinc_N_2"/>
    <property type="match status" value="1"/>
</dbReference>
<dbReference type="SUPFAM" id="SSF50129">
    <property type="entry name" value="GroES-like"/>
    <property type="match status" value="1"/>
</dbReference>
<gene>
    <name evidence="4" type="ORF">HMPREF9432_00055</name>
</gene>
<dbReference type="PANTHER" id="PTHR48106:SF13">
    <property type="entry name" value="QUINONE OXIDOREDUCTASE-RELATED"/>
    <property type="match status" value="1"/>
</dbReference>
<dbReference type="InterPro" id="IPR036291">
    <property type="entry name" value="NAD(P)-bd_dom_sf"/>
</dbReference>
<dbReference type="SUPFAM" id="SSF51735">
    <property type="entry name" value="NAD(P)-binding Rossmann-fold domains"/>
    <property type="match status" value="1"/>
</dbReference>
<dbReference type="Gene3D" id="3.40.50.720">
    <property type="entry name" value="NAD(P)-binding Rossmann-like Domain"/>
    <property type="match status" value="1"/>
</dbReference>
<dbReference type="SMART" id="SM00829">
    <property type="entry name" value="PKS_ER"/>
    <property type="match status" value="1"/>
</dbReference>
<evidence type="ECO:0000256" key="2">
    <source>
        <dbReference type="ARBA" id="ARBA00023002"/>
    </source>
</evidence>
<evidence type="ECO:0000313" key="5">
    <source>
        <dbReference type="Proteomes" id="UP000003175"/>
    </source>
</evidence>
<accession>A0ABN0DRA4</accession>
<protein>
    <recommendedName>
        <fullName evidence="3">Enoyl reductase (ER) domain-containing protein</fullName>
    </recommendedName>
</protein>
<dbReference type="InterPro" id="IPR011032">
    <property type="entry name" value="GroES-like_sf"/>
</dbReference>
<organism evidence="4 5">
    <name type="scientific">Selenomonas noxia F0398</name>
    <dbReference type="NCBI Taxonomy" id="702437"/>
    <lineage>
        <taxon>Bacteria</taxon>
        <taxon>Bacillati</taxon>
        <taxon>Bacillota</taxon>
        <taxon>Negativicutes</taxon>
        <taxon>Selenomonadales</taxon>
        <taxon>Selenomonadaceae</taxon>
        <taxon>Selenomonas</taxon>
    </lineage>
</organism>
<dbReference type="EMBL" id="ADGH01000003">
    <property type="protein sequence ID" value="EHG25554.1"/>
    <property type="molecule type" value="Genomic_DNA"/>
</dbReference>